<dbReference type="InterPro" id="IPR028975">
    <property type="entry name" value="DDRA_swiveling_dom_sf"/>
</dbReference>
<dbReference type="PaxDb" id="195103-CPF_1176"/>
<keyword evidence="1" id="KW-0460">Magnesium</keyword>
<feature type="binding site" evidence="1">
    <location>
        <position position="104"/>
    </location>
    <ligand>
        <name>Mg(2+)</name>
        <dbReference type="ChEBI" id="CHEBI:18420"/>
    </ligand>
</feature>
<dbReference type="Pfam" id="PF08841">
    <property type="entry name" value="DDR"/>
    <property type="match status" value="1"/>
</dbReference>
<dbReference type="Gene3D" id="3.90.470.30">
    <property type="match status" value="1"/>
</dbReference>
<dbReference type="HOGENOM" id="CLU_449540_0_0_9"/>
<dbReference type="STRING" id="195103.CPF_1176"/>
<protein>
    <submittedName>
        <fullName evidence="5">Glycerol dehydratase reactivation factor, large subunit</fullName>
    </submittedName>
</protein>
<reference evidence="5 6" key="1">
    <citation type="journal article" date="2006" name="Genome Res.">
        <title>Skewed genomic variability in strains of the toxigenic bacterial pathogen, Clostridium perfringens.</title>
        <authorList>
            <person name="Myers G.S."/>
            <person name="Rasko D.A."/>
            <person name="Cheung J.K."/>
            <person name="Ravel J."/>
            <person name="Seshadri R."/>
            <person name="Deboy R.T."/>
            <person name="Ren Q."/>
            <person name="Varga J."/>
            <person name="Awad M.M."/>
            <person name="Brinkac L.M."/>
            <person name="Daugherty S.C."/>
            <person name="Haft D.H."/>
            <person name="Dodson R.J."/>
            <person name="Madupu R."/>
            <person name="Nelson W.C."/>
            <person name="Rosovitz M.J."/>
            <person name="Sullivan S.A."/>
            <person name="Khouri H."/>
            <person name="Dimitrov G.I."/>
            <person name="Watkins K.L."/>
            <person name="Mulligan S."/>
            <person name="Benton J."/>
            <person name="Radune D."/>
            <person name="Fisher D.J."/>
            <person name="Atkins H.S."/>
            <person name="Hiscox T."/>
            <person name="Jost B.H."/>
            <person name="Billington S.J."/>
            <person name="Songer J.G."/>
            <person name="McClane B.A."/>
            <person name="Titball R.W."/>
            <person name="Rood J.I."/>
            <person name="Melville S.B."/>
            <person name="Paulsen I.T."/>
        </authorList>
    </citation>
    <scope>NUCLEOTIDE SEQUENCE [LARGE SCALE GENOMIC DNA]</scope>
    <source>
        <strain evidence="6">ATCC 13124 / DSM 756 / JCM 1290 / NCIMB 6125 / NCTC 8237 / S 107 / Type A</strain>
    </source>
</reference>
<dbReference type="Gene3D" id="2.40.50.140">
    <property type="entry name" value="Nucleic acid-binding proteins"/>
    <property type="match status" value="1"/>
</dbReference>
<keyword evidence="2" id="KW-0547">Nucleotide-binding</keyword>
<dbReference type="GO" id="GO:0046872">
    <property type="term" value="F:metal ion binding"/>
    <property type="evidence" value="ECO:0007669"/>
    <property type="project" value="UniProtKB-KW"/>
</dbReference>
<gene>
    <name evidence="5" type="primary">dhaF</name>
    <name evidence="5" type="ordered locus">CPF_1176</name>
</gene>
<feature type="domain" description="DD-reactivating factor swiveling" evidence="4">
    <location>
        <begin position="92"/>
        <end position="259"/>
    </location>
</feature>
<evidence type="ECO:0000256" key="1">
    <source>
        <dbReference type="PIRSR" id="PIRSR011502-1"/>
    </source>
</evidence>
<dbReference type="Proteomes" id="UP000001823">
    <property type="component" value="Chromosome"/>
</dbReference>
<dbReference type="SUPFAM" id="SSF82317">
    <property type="entry name" value="Swiveling domain of dehydratase reactivase alpha subunit"/>
    <property type="match status" value="1"/>
</dbReference>
<dbReference type="InterPro" id="IPR012340">
    <property type="entry name" value="NA-bd_OB-fold"/>
</dbReference>
<organism evidence="5 6">
    <name type="scientific">Clostridium perfringens (strain ATCC 13124 / DSM 756 / JCM 1290 / NCIMB 6125 / NCTC 8237 / Type A)</name>
    <dbReference type="NCBI Taxonomy" id="195103"/>
    <lineage>
        <taxon>Bacteria</taxon>
        <taxon>Bacillati</taxon>
        <taxon>Bacillota</taxon>
        <taxon>Clostridia</taxon>
        <taxon>Eubacteriales</taxon>
        <taxon>Clostridiaceae</taxon>
        <taxon>Clostridium</taxon>
    </lineage>
</organism>
<dbReference type="InterPro" id="IPR030994">
    <property type="entry name" value="DDR_dom"/>
</dbReference>
<keyword evidence="6" id="KW-1185">Reference proteome</keyword>
<feature type="binding site" evidence="2">
    <location>
        <begin position="11"/>
        <end position="13"/>
    </location>
    <ligand>
        <name>ATP</name>
        <dbReference type="ChEBI" id="CHEBI:30616"/>
    </ligand>
</feature>
<dbReference type="RefSeq" id="WP_003456360.1">
    <property type="nucleotide sequence ID" value="NC_008261.1"/>
</dbReference>
<keyword evidence="1" id="KW-0479">Metal-binding</keyword>
<dbReference type="AlphaFoldDB" id="A0A0H2YP46"/>
<evidence type="ECO:0000256" key="2">
    <source>
        <dbReference type="PIRSR" id="PIRSR011502-2"/>
    </source>
</evidence>
<feature type="binding site" evidence="1">
    <location>
        <position position="188"/>
    </location>
    <ligand>
        <name>Mg(2+)</name>
        <dbReference type="ChEBI" id="CHEBI:18420"/>
    </ligand>
</feature>
<proteinExistence type="predicted"/>
<dbReference type="eggNOG" id="COG0849">
    <property type="taxonomic scope" value="Bacteria"/>
</dbReference>
<evidence type="ECO:0000259" key="4">
    <source>
        <dbReference type="Pfam" id="PF18427"/>
    </source>
</evidence>
<dbReference type="InterPro" id="IPR043129">
    <property type="entry name" value="ATPase_NBD"/>
</dbReference>
<dbReference type="Gene3D" id="3.30.420.40">
    <property type="match status" value="2"/>
</dbReference>
<dbReference type="NCBIfam" id="TIGR04491">
    <property type="entry name" value="reactive_PduG"/>
    <property type="match status" value="1"/>
</dbReference>
<dbReference type="Pfam" id="PF18427">
    <property type="entry name" value="DDR_swiveling"/>
    <property type="match status" value="1"/>
</dbReference>
<feature type="binding site" evidence="1">
    <location>
        <position position="171"/>
    </location>
    <ligand>
        <name>Mg(2+)</name>
        <dbReference type="ChEBI" id="CHEBI:18420"/>
    </ligand>
</feature>
<name>A0A0H2YP46_CLOP1</name>
<evidence type="ECO:0000259" key="3">
    <source>
        <dbReference type="Pfam" id="PF08841"/>
    </source>
</evidence>
<feature type="domain" description="Diol dehydratase reactivase ATPase-like" evidence="3">
    <location>
        <begin position="280"/>
        <end position="606"/>
    </location>
</feature>
<keyword evidence="2" id="KW-0067">ATP-binding</keyword>
<dbReference type="Gene3D" id="3.50.30.70">
    <property type="entry name" value="Swiveling domain of dehydratase reactivase alpha subunit"/>
    <property type="match status" value="1"/>
</dbReference>
<dbReference type="SUPFAM" id="SSF53067">
    <property type="entry name" value="Actin-like ATPase domain"/>
    <property type="match status" value="2"/>
</dbReference>
<dbReference type="EMBL" id="CP000246">
    <property type="protein sequence ID" value="ABG82533.1"/>
    <property type="molecule type" value="Genomic_DNA"/>
</dbReference>
<accession>A0A0H2YP46</accession>
<evidence type="ECO:0000313" key="6">
    <source>
        <dbReference type="Proteomes" id="UP000001823"/>
    </source>
</evidence>
<feature type="binding site" evidence="2">
    <location>
        <position position="596"/>
    </location>
    <ligand>
        <name>ATP</name>
        <dbReference type="ChEBI" id="CHEBI:30616"/>
    </ligand>
</feature>
<feature type="binding site" evidence="2">
    <location>
        <begin position="464"/>
        <end position="467"/>
    </location>
    <ligand>
        <name>ATP</name>
        <dbReference type="ChEBI" id="CHEBI:30616"/>
    </ligand>
</feature>
<sequence length="616" mass="65904">MKIIAGIDIGNSSTETALGKVYENNVEFLSSGIIPTTGIKGTEENISGVIASLNQALKKANLTLEDLDLVRINEAAPVIGDVAMETITETIITESTMIGHNPSTPGGLGVGIGKTIRLETLETLNINEIKEEDNAFIPLVLGNISFLEAVFRINQATRRGINITAAIVQKDDGVLINNRLDKKIPIVDEVSLLEKVPVDMKAAVEVAPQGSVIRQLSNPYGIATVFDLSPEETKMIVPVSRALIGNRSAVVIKTPQGDVKEKKIPAGKINITGMRRKESVDVEEGADKIMEAVSLCSPIEDLRGDAGSNVGGMLEKVRQVMADLTNQSISDIKIQDLLAVDTFIPQKVKGGLAKEFSMENAVGIAAMVKAHKLQMQIIANKLEEKLGVPVEVGGVEADMAIRGALTTPGTNTPLAILDMGAGSTDASIINKEGKITSIHLAGAGNMVTMLIKSELGIEDFGLAEDIKKYPLAKVESLFHIRHEDGTVEFFEKPLDSSVFAKIVIIKEGMLIPVDGQNSLEKIKNVRKTAKERVFVINCLRALKSVSPTGNIRDIEFVVLVGGSSLDFEVPELVTDALSHYGVVAGRGNIRGCEGPRNAVATGLVLAFDRKGVKEND</sequence>
<dbReference type="InterPro" id="IPR009191">
    <property type="entry name" value="DDRA"/>
</dbReference>
<dbReference type="KEGG" id="cpf:CPF_1176"/>
<dbReference type="InterPro" id="IPR040916">
    <property type="entry name" value="DDR_swiveling"/>
</dbReference>
<feature type="binding site" evidence="2">
    <location>
        <begin position="562"/>
        <end position="563"/>
    </location>
    <ligand>
        <name>ATP</name>
        <dbReference type="ChEBI" id="CHEBI:30616"/>
    </ligand>
</feature>
<dbReference type="PIRSF" id="PIRSF011502">
    <property type="entry name" value="DdrA_PduG"/>
    <property type="match status" value="1"/>
</dbReference>
<dbReference type="GO" id="GO:0005524">
    <property type="term" value="F:ATP binding"/>
    <property type="evidence" value="ECO:0007669"/>
    <property type="project" value="UniProtKB-KW"/>
</dbReference>
<evidence type="ECO:0000313" key="5">
    <source>
        <dbReference type="EMBL" id="ABG82533.1"/>
    </source>
</evidence>